<accession>A0ABN9KYG5</accession>
<dbReference type="PROSITE" id="PS50848">
    <property type="entry name" value="START"/>
    <property type="match status" value="1"/>
</dbReference>
<protein>
    <recommendedName>
        <fullName evidence="5">START domain-containing protein</fullName>
    </recommendedName>
</protein>
<dbReference type="PANTHER" id="PTHR46374">
    <property type="entry name" value="PROTEIN CBG07384"/>
    <property type="match status" value="1"/>
</dbReference>
<evidence type="ECO:0000313" key="6">
    <source>
        <dbReference type="EMBL" id="CAJ0926954.1"/>
    </source>
</evidence>
<keyword evidence="1" id="KW-0813">Transport</keyword>
<comment type="function">
    <text evidence="4">May be involved in the intracellular transport of sterols or other lipids. May bind cholesterol or other sterols.</text>
</comment>
<evidence type="ECO:0000256" key="3">
    <source>
        <dbReference type="ARBA" id="ARBA00023121"/>
    </source>
</evidence>
<dbReference type="InterPro" id="IPR023393">
    <property type="entry name" value="START-like_dom_sf"/>
</dbReference>
<feature type="domain" description="START" evidence="5">
    <location>
        <begin position="1"/>
        <end position="121"/>
    </location>
</feature>
<dbReference type="PANTHER" id="PTHR46374:SF2">
    <property type="entry name" value="STAR-RELATED LIPID TRANSFER PROTEIN 6"/>
    <property type="match status" value="1"/>
</dbReference>
<evidence type="ECO:0000259" key="5">
    <source>
        <dbReference type="PROSITE" id="PS50848"/>
    </source>
</evidence>
<dbReference type="InterPro" id="IPR002913">
    <property type="entry name" value="START_lipid-bd_dom"/>
</dbReference>
<evidence type="ECO:0000256" key="2">
    <source>
        <dbReference type="ARBA" id="ARBA00023055"/>
    </source>
</evidence>
<comment type="caution">
    <text evidence="6">The sequence shown here is derived from an EMBL/GenBank/DDBJ whole genome shotgun (WGS) entry which is preliminary data.</text>
</comment>
<organism evidence="6 7">
    <name type="scientific">Ranitomeya imitator</name>
    <name type="common">mimic poison frog</name>
    <dbReference type="NCBI Taxonomy" id="111125"/>
    <lineage>
        <taxon>Eukaryota</taxon>
        <taxon>Metazoa</taxon>
        <taxon>Chordata</taxon>
        <taxon>Craniata</taxon>
        <taxon>Vertebrata</taxon>
        <taxon>Euteleostomi</taxon>
        <taxon>Amphibia</taxon>
        <taxon>Batrachia</taxon>
        <taxon>Anura</taxon>
        <taxon>Neobatrachia</taxon>
        <taxon>Hyloidea</taxon>
        <taxon>Dendrobatidae</taxon>
        <taxon>Dendrobatinae</taxon>
        <taxon>Ranitomeya</taxon>
    </lineage>
</organism>
<evidence type="ECO:0000256" key="4">
    <source>
        <dbReference type="ARBA" id="ARBA00024750"/>
    </source>
</evidence>
<reference evidence="6" key="1">
    <citation type="submission" date="2023-07" db="EMBL/GenBank/DDBJ databases">
        <authorList>
            <person name="Stuckert A."/>
        </authorList>
    </citation>
    <scope>NUCLEOTIDE SEQUENCE</scope>
</reference>
<dbReference type="InterPro" id="IPR043556">
    <property type="entry name" value="StARD5/6"/>
</dbReference>
<evidence type="ECO:0000313" key="7">
    <source>
        <dbReference type="Proteomes" id="UP001176940"/>
    </source>
</evidence>
<dbReference type="EMBL" id="CAUEEQ010004242">
    <property type="protein sequence ID" value="CAJ0926954.1"/>
    <property type="molecule type" value="Genomic_DNA"/>
</dbReference>
<name>A0ABN9KYG5_9NEOB</name>
<sequence>MEDTVICHCITHSFGKGIISPREFVDLIHVRRYDAGVITTNSISLEYDKCPVTSSHVRGFNNPCGYVCTPLPENPAHCTLGVYIQPELGGLLPRSLVESAIPNNIVSLITDVREGLKTLLQ</sequence>
<dbReference type="Pfam" id="PF01852">
    <property type="entry name" value="START"/>
    <property type="match status" value="1"/>
</dbReference>
<gene>
    <name evidence="6" type="ORF">RIMI_LOCUS2919995</name>
</gene>
<dbReference type="Gene3D" id="3.30.530.20">
    <property type="match status" value="1"/>
</dbReference>
<dbReference type="Proteomes" id="UP001176940">
    <property type="component" value="Unassembled WGS sequence"/>
</dbReference>
<keyword evidence="7" id="KW-1185">Reference proteome</keyword>
<keyword evidence="3" id="KW-0446">Lipid-binding</keyword>
<dbReference type="SUPFAM" id="SSF55961">
    <property type="entry name" value="Bet v1-like"/>
    <property type="match status" value="1"/>
</dbReference>
<proteinExistence type="predicted"/>
<evidence type="ECO:0000256" key="1">
    <source>
        <dbReference type="ARBA" id="ARBA00022448"/>
    </source>
</evidence>
<keyword evidence="2" id="KW-0445">Lipid transport</keyword>